<dbReference type="EMBL" id="JPER01000008">
    <property type="protein sequence ID" value="KFZ30178.1"/>
    <property type="molecule type" value="Genomic_DNA"/>
</dbReference>
<evidence type="ECO:0000256" key="1">
    <source>
        <dbReference type="ARBA" id="ARBA00010923"/>
    </source>
</evidence>
<dbReference type="SUPFAM" id="SSF116734">
    <property type="entry name" value="DNA methylase specificity domain"/>
    <property type="match status" value="2"/>
</dbReference>
<reference evidence="5 6" key="1">
    <citation type="submission" date="2014-06" db="EMBL/GenBank/DDBJ databases">
        <title>The draft genome sequence of Idiomarina salinarum ISL-52.</title>
        <authorList>
            <person name="Du J."/>
            <person name="Shao Z."/>
        </authorList>
    </citation>
    <scope>NUCLEOTIDE SEQUENCE [LARGE SCALE GENOMIC DNA]</scope>
    <source>
        <strain evidence="5 6">ISL-52</strain>
    </source>
</reference>
<dbReference type="GO" id="GO:0009307">
    <property type="term" value="P:DNA restriction-modification system"/>
    <property type="evidence" value="ECO:0007669"/>
    <property type="project" value="UniProtKB-KW"/>
</dbReference>
<dbReference type="OrthoDB" id="9798929at2"/>
<dbReference type="STRING" id="435908.IDSA_11490"/>
<evidence type="ECO:0000313" key="5">
    <source>
        <dbReference type="EMBL" id="KFZ30178.1"/>
    </source>
</evidence>
<dbReference type="Pfam" id="PF01420">
    <property type="entry name" value="Methylase_S"/>
    <property type="match status" value="2"/>
</dbReference>
<name>A0A094L628_9GAMM</name>
<protein>
    <recommendedName>
        <fullName evidence="4">Type I restriction modification DNA specificity domain-containing protein</fullName>
    </recommendedName>
</protein>
<dbReference type="RefSeq" id="WP_034776959.1">
    <property type="nucleotide sequence ID" value="NZ_JPER01000008.1"/>
</dbReference>
<dbReference type="InterPro" id="IPR052021">
    <property type="entry name" value="Type-I_RS_S_subunit"/>
</dbReference>
<evidence type="ECO:0000256" key="3">
    <source>
        <dbReference type="ARBA" id="ARBA00023125"/>
    </source>
</evidence>
<proteinExistence type="inferred from homology"/>
<comment type="caution">
    <text evidence="5">The sequence shown here is derived from an EMBL/GenBank/DDBJ whole genome shotgun (WGS) entry which is preliminary data.</text>
</comment>
<dbReference type="Gene3D" id="3.90.220.20">
    <property type="entry name" value="DNA methylase specificity domains"/>
    <property type="match status" value="2"/>
</dbReference>
<evidence type="ECO:0000259" key="4">
    <source>
        <dbReference type="Pfam" id="PF01420"/>
    </source>
</evidence>
<dbReference type="CDD" id="cd17267">
    <property type="entry name" value="RMtype1_S_EcoAO83I-TRD1-CR1_like"/>
    <property type="match status" value="1"/>
</dbReference>
<evidence type="ECO:0000313" key="6">
    <source>
        <dbReference type="Proteomes" id="UP000054363"/>
    </source>
</evidence>
<accession>A0A094L628</accession>
<keyword evidence="6" id="KW-1185">Reference proteome</keyword>
<dbReference type="GO" id="GO:0003677">
    <property type="term" value="F:DNA binding"/>
    <property type="evidence" value="ECO:0007669"/>
    <property type="project" value="UniProtKB-KW"/>
</dbReference>
<dbReference type="Proteomes" id="UP000054363">
    <property type="component" value="Unassembled WGS sequence"/>
</dbReference>
<feature type="domain" description="Type I restriction modification DNA specificity" evidence="4">
    <location>
        <begin position="6"/>
        <end position="161"/>
    </location>
</feature>
<keyword evidence="3" id="KW-0238">DNA-binding</keyword>
<gene>
    <name evidence="5" type="ORF">IDSA_11490</name>
</gene>
<evidence type="ECO:0000256" key="2">
    <source>
        <dbReference type="ARBA" id="ARBA00022747"/>
    </source>
</evidence>
<dbReference type="PANTHER" id="PTHR30408">
    <property type="entry name" value="TYPE-1 RESTRICTION ENZYME ECOKI SPECIFICITY PROTEIN"/>
    <property type="match status" value="1"/>
</dbReference>
<sequence length="384" mass="42590">MLSEVPEGWANSKLGDLVKLEYGKSLPARDRVEGEYPVYGSAGIVGTHNDYLVSEPSIIVGRKGTVGAVYKTNKPFYAIDTTYYVVQKISLDLNWLAYLLQHLKLVRLNEATGVPGLNRDKTYKVTVALPPLTEQKQIAEVLSSVDESIQTTQRLIEQAERVKQGLMEELLTGGLGSEAIERGKVPDGWVVTTVGESCLKVTVGIASSATHAYTSDGVPLLRNQNIKYGFIDDSDLLYVTEEFDEKYKTKRLKTGDVISMRTGYTGASAIIDERFHDCQTFTTLISRPKPELLKGKYLVHWLNSPLGRRLVKQREVGGAQANLNAGTLKQFPLIYPSLNAQSKIIDEIDSIYALILKNETHVTQLRVLKKGLMDDLLTGKVRTV</sequence>
<keyword evidence="2" id="KW-0680">Restriction system</keyword>
<comment type="similarity">
    <text evidence="1">Belongs to the type-I restriction system S methylase family.</text>
</comment>
<feature type="domain" description="Type I restriction modification DNA specificity" evidence="4">
    <location>
        <begin position="218"/>
        <end position="355"/>
    </location>
</feature>
<dbReference type="PANTHER" id="PTHR30408:SF12">
    <property type="entry name" value="TYPE I RESTRICTION ENZYME MJAVIII SPECIFICITY SUBUNIT"/>
    <property type="match status" value="1"/>
</dbReference>
<dbReference type="eggNOG" id="COG0732">
    <property type="taxonomic scope" value="Bacteria"/>
</dbReference>
<dbReference type="Gene3D" id="1.10.287.1120">
    <property type="entry name" value="Bipartite methylase S protein"/>
    <property type="match status" value="2"/>
</dbReference>
<dbReference type="InterPro" id="IPR044946">
    <property type="entry name" value="Restrct_endonuc_typeI_TRD_sf"/>
</dbReference>
<dbReference type="InterPro" id="IPR000055">
    <property type="entry name" value="Restrct_endonuc_typeI_TRD"/>
</dbReference>
<dbReference type="AlphaFoldDB" id="A0A094L628"/>
<organism evidence="5 6">
    <name type="scientific">Pseudidiomarina salinarum</name>
    <dbReference type="NCBI Taxonomy" id="435908"/>
    <lineage>
        <taxon>Bacteria</taxon>
        <taxon>Pseudomonadati</taxon>
        <taxon>Pseudomonadota</taxon>
        <taxon>Gammaproteobacteria</taxon>
        <taxon>Alteromonadales</taxon>
        <taxon>Idiomarinaceae</taxon>
        <taxon>Pseudidiomarina</taxon>
    </lineage>
</organism>